<reference evidence="12" key="1">
    <citation type="submission" date="2019-09" db="EMBL/GenBank/DDBJ databases">
        <title>Antimicrobial potential of Antarctic Bacteria.</title>
        <authorList>
            <person name="Benaud N."/>
            <person name="Edwards R.J."/>
            <person name="Ferrari B.C."/>
        </authorList>
    </citation>
    <scope>NUCLEOTIDE SEQUENCE [LARGE SCALE GENOMIC DNA]</scope>
    <source>
        <strain evidence="12">SPB151</strain>
    </source>
</reference>
<evidence type="ECO:0000256" key="2">
    <source>
        <dbReference type="ARBA" id="ARBA00012438"/>
    </source>
</evidence>
<reference evidence="11 12" key="2">
    <citation type="journal article" date="2020" name="Microbiol. Resour. Announc.">
        <title>Antarctic desert soil bacteria exhibit high novel natural product potential, evaluated through long-read genome sequencing and comparative genomics.</title>
        <authorList>
            <person name="Benaud N."/>
            <person name="Edwards R.J."/>
            <person name="Amos T.G."/>
            <person name="D'Agostino P.M."/>
            <person name="Gutierrez-Chavez C."/>
            <person name="Montgomery K."/>
            <person name="Nicetic I."/>
            <person name="Ferrari B.C."/>
        </authorList>
    </citation>
    <scope>NUCLEOTIDE SEQUENCE [LARGE SCALE GENOMIC DNA]</scope>
    <source>
        <strain evidence="11 12">SPB151</strain>
    </source>
</reference>
<accession>A0A7G6WVJ8</accession>
<evidence type="ECO:0000313" key="12">
    <source>
        <dbReference type="Proteomes" id="UP000515563"/>
    </source>
</evidence>
<dbReference type="KEGG" id="kqi:F1D05_09100"/>
<feature type="transmembrane region" description="Helical" evidence="9">
    <location>
        <begin position="21"/>
        <end position="39"/>
    </location>
</feature>
<comment type="catalytic activity">
    <reaction evidence="1">
        <text>ATP + protein L-histidine = ADP + protein N-phospho-L-histidine.</text>
        <dbReference type="EC" id="2.7.13.3"/>
    </reaction>
</comment>
<feature type="transmembrane region" description="Helical" evidence="9">
    <location>
        <begin position="51"/>
        <end position="72"/>
    </location>
</feature>
<dbReference type="PANTHER" id="PTHR24421:SF10">
    <property type="entry name" value="NITRATE_NITRITE SENSOR PROTEIN NARQ"/>
    <property type="match status" value="1"/>
</dbReference>
<dbReference type="Proteomes" id="UP000515563">
    <property type="component" value="Chromosome"/>
</dbReference>
<dbReference type="GO" id="GO:0016020">
    <property type="term" value="C:membrane"/>
    <property type="evidence" value="ECO:0007669"/>
    <property type="project" value="InterPro"/>
</dbReference>
<evidence type="ECO:0000256" key="8">
    <source>
        <dbReference type="ARBA" id="ARBA00023012"/>
    </source>
</evidence>
<dbReference type="GO" id="GO:0005524">
    <property type="term" value="F:ATP binding"/>
    <property type="evidence" value="ECO:0007669"/>
    <property type="project" value="UniProtKB-KW"/>
</dbReference>
<dbReference type="RefSeq" id="WP_185446849.1">
    <property type="nucleotide sequence ID" value="NZ_CP043661.1"/>
</dbReference>
<name>A0A7G6WVJ8_9ACTN</name>
<gene>
    <name evidence="11" type="ORF">F1D05_09100</name>
</gene>
<dbReference type="Gene3D" id="1.20.5.1930">
    <property type="match status" value="1"/>
</dbReference>
<organism evidence="11 12">
    <name type="scientific">Kribbella qitaiheensis</name>
    <dbReference type="NCBI Taxonomy" id="1544730"/>
    <lineage>
        <taxon>Bacteria</taxon>
        <taxon>Bacillati</taxon>
        <taxon>Actinomycetota</taxon>
        <taxon>Actinomycetes</taxon>
        <taxon>Propionibacteriales</taxon>
        <taxon>Kribbellaceae</taxon>
        <taxon>Kribbella</taxon>
    </lineage>
</organism>
<protein>
    <recommendedName>
        <fullName evidence="2">histidine kinase</fullName>
        <ecNumber evidence="2">2.7.13.3</ecNumber>
    </recommendedName>
</protein>
<feature type="domain" description="Histidine kinase" evidence="10">
    <location>
        <begin position="296"/>
        <end position="471"/>
    </location>
</feature>
<dbReference type="GO" id="GO:0046983">
    <property type="term" value="F:protein dimerization activity"/>
    <property type="evidence" value="ECO:0007669"/>
    <property type="project" value="InterPro"/>
</dbReference>
<dbReference type="AlphaFoldDB" id="A0A7G6WVJ8"/>
<dbReference type="PANTHER" id="PTHR24421">
    <property type="entry name" value="NITRATE/NITRITE SENSOR PROTEIN NARX-RELATED"/>
    <property type="match status" value="1"/>
</dbReference>
<keyword evidence="9" id="KW-0472">Membrane</keyword>
<feature type="transmembrane region" description="Helical" evidence="9">
    <location>
        <begin position="84"/>
        <end position="104"/>
    </location>
</feature>
<keyword evidence="8" id="KW-0902">Two-component regulatory system</keyword>
<dbReference type="EC" id="2.7.13.3" evidence="2"/>
<sequence length="471" mass="50800">MSDLAAGGRTVVMVRRMDPGTVALGMGVVGAIATVVVLVGPEHVLGPQSAAWHLVLETVDACIALLLAYLVYGRFRRANRLQDLLLLQGLGLLGLANVLLLLSLLQGDRSGVLDLWLPPSMRVLGTVLIAAAALLSDRLAVWPGWQRWVFAPVVVAVGLLVVGLRSQALGLPQPASPGGMPASTDGHPALRAAQVLTLICFTVAAVAFAVQARRRDDVLLRWLGPACALGALARLNYLLFPSSHPDWLYSGDVLRTGCYLLLLAGAGREISKYWSSRAQTAVAADRRRLARELHDGVLQELAYIRSEVAVFSKVDEPRVNRIRAASERAVDEARELVETLSRPGDEGLAPVLRRAVDQIAERHGVVLELDLDDSVAVDLAQSHALVRIAREAMLNAVRHGRAGRIRVQVGRSKAGCFLTVTDDGAGFDPVLRTQRRGEFGLVSMRERSEALPGTFELDSKPGRGTTLTVRW</sequence>
<keyword evidence="9" id="KW-0812">Transmembrane</keyword>
<dbReference type="Gene3D" id="3.30.565.10">
    <property type="entry name" value="Histidine kinase-like ATPase, C-terminal domain"/>
    <property type="match status" value="1"/>
</dbReference>
<dbReference type="SUPFAM" id="SSF55874">
    <property type="entry name" value="ATPase domain of HSP90 chaperone/DNA topoisomerase II/histidine kinase"/>
    <property type="match status" value="1"/>
</dbReference>
<keyword evidence="4" id="KW-0808">Transferase</keyword>
<dbReference type="Pfam" id="PF02518">
    <property type="entry name" value="HATPase_c"/>
    <property type="match status" value="1"/>
</dbReference>
<evidence type="ECO:0000256" key="9">
    <source>
        <dbReference type="SAM" id="Phobius"/>
    </source>
</evidence>
<proteinExistence type="predicted"/>
<evidence type="ECO:0000256" key="6">
    <source>
        <dbReference type="ARBA" id="ARBA00022777"/>
    </source>
</evidence>
<keyword evidence="3" id="KW-0597">Phosphoprotein</keyword>
<evidence type="ECO:0000256" key="4">
    <source>
        <dbReference type="ARBA" id="ARBA00022679"/>
    </source>
</evidence>
<evidence type="ECO:0000313" key="11">
    <source>
        <dbReference type="EMBL" id="QNE18013.1"/>
    </source>
</evidence>
<dbReference type="InterPro" id="IPR050482">
    <property type="entry name" value="Sensor_HK_TwoCompSys"/>
</dbReference>
<keyword evidence="5" id="KW-0547">Nucleotide-binding</keyword>
<dbReference type="InterPro" id="IPR036890">
    <property type="entry name" value="HATPase_C_sf"/>
</dbReference>
<dbReference type="InterPro" id="IPR005467">
    <property type="entry name" value="His_kinase_dom"/>
</dbReference>
<feature type="transmembrane region" description="Helical" evidence="9">
    <location>
        <begin position="116"/>
        <end position="136"/>
    </location>
</feature>
<feature type="transmembrane region" description="Helical" evidence="9">
    <location>
        <begin position="222"/>
        <end position="241"/>
    </location>
</feature>
<keyword evidence="12" id="KW-1185">Reference proteome</keyword>
<dbReference type="EMBL" id="CP043661">
    <property type="protein sequence ID" value="QNE18013.1"/>
    <property type="molecule type" value="Genomic_DNA"/>
</dbReference>
<evidence type="ECO:0000256" key="3">
    <source>
        <dbReference type="ARBA" id="ARBA00022553"/>
    </source>
</evidence>
<feature type="transmembrane region" description="Helical" evidence="9">
    <location>
        <begin position="189"/>
        <end position="210"/>
    </location>
</feature>
<dbReference type="InterPro" id="IPR011712">
    <property type="entry name" value="Sig_transdc_His_kin_sub3_dim/P"/>
</dbReference>
<dbReference type="CDD" id="cd16917">
    <property type="entry name" value="HATPase_UhpB-NarQ-NarX-like"/>
    <property type="match status" value="1"/>
</dbReference>
<keyword evidence="9" id="KW-1133">Transmembrane helix</keyword>
<evidence type="ECO:0000256" key="1">
    <source>
        <dbReference type="ARBA" id="ARBA00000085"/>
    </source>
</evidence>
<evidence type="ECO:0000259" key="10">
    <source>
        <dbReference type="PROSITE" id="PS50109"/>
    </source>
</evidence>
<dbReference type="Pfam" id="PF07730">
    <property type="entry name" value="HisKA_3"/>
    <property type="match status" value="1"/>
</dbReference>
<dbReference type="InterPro" id="IPR003594">
    <property type="entry name" value="HATPase_dom"/>
</dbReference>
<keyword evidence="7" id="KW-0067">ATP-binding</keyword>
<dbReference type="GO" id="GO:0000155">
    <property type="term" value="F:phosphorelay sensor kinase activity"/>
    <property type="evidence" value="ECO:0007669"/>
    <property type="project" value="InterPro"/>
</dbReference>
<dbReference type="PROSITE" id="PS50109">
    <property type="entry name" value="HIS_KIN"/>
    <property type="match status" value="1"/>
</dbReference>
<evidence type="ECO:0000256" key="7">
    <source>
        <dbReference type="ARBA" id="ARBA00022840"/>
    </source>
</evidence>
<evidence type="ECO:0000256" key="5">
    <source>
        <dbReference type="ARBA" id="ARBA00022741"/>
    </source>
</evidence>
<keyword evidence="6 11" id="KW-0418">Kinase</keyword>
<feature type="transmembrane region" description="Helical" evidence="9">
    <location>
        <begin position="148"/>
        <end position="169"/>
    </location>
</feature>